<name>A0A5B7WVG3_9MICC</name>
<accession>A0A5B7WVG3</accession>
<dbReference type="KEGG" id="gcr:GcLGCM259_1350"/>
<organism evidence="8 9">
    <name type="scientific">Glutamicibacter creatinolyticus</name>
    <dbReference type="NCBI Taxonomy" id="162496"/>
    <lineage>
        <taxon>Bacteria</taxon>
        <taxon>Bacillati</taxon>
        <taxon>Actinomycetota</taxon>
        <taxon>Actinomycetes</taxon>
        <taxon>Micrococcales</taxon>
        <taxon>Micrococcaceae</taxon>
        <taxon>Glutamicibacter</taxon>
    </lineage>
</organism>
<feature type="binding site" evidence="5">
    <location>
        <position position="94"/>
    </location>
    <ligand>
        <name>phosphate</name>
        <dbReference type="ChEBI" id="CHEBI:43474"/>
    </ligand>
</feature>
<feature type="binding site" evidence="5">
    <location>
        <position position="112"/>
    </location>
    <ligand>
        <name>phosphate</name>
        <dbReference type="ChEBI" id="CHEBI:43474"/>
    </ligand>
</feature>
<evidence type="ECO:0000256" key="6">
    <source>
        <dbReference type="SAM" id="MobiDB-lite"/>
    </source>
</evidence>
<keyword evidence="3 4" id="KW-0592">Phosphate transport</keyword>
<evidence type="ECO:0000256" key="2">
    <source>
        <dbReference type="ARBA" id="ARBA00022448"/>
    </source>
</evidence>
<dbReference type="Pfam" id="PF12849">
    <property type="entry name" value="PBP_like_2"/>
    <property type="match status" value="1"/>
</dbReference>
<dbReference type="EMBL" id="CP034412">
    <property type="protein sequence ID" value="QCY47083.1"/>
    <property type="molecule type" value="Genomic_DNA"/>
</dbReference>
<feature type="domain" description="PBP" evidence="7">
    <location>
        <begin position="51"/>
        <end position="349"/>
    </location>
</feature>
<dbReference type="GO" id="GO:0043190">
    <property type="term" value="C:ATP-binding cassette (ABC) transporter complex"/>
    <property type="evidence" value="ECO:0007669"/>
    <property type="project" value="InterPro"/>
</dbReference>
<dbReference type="SUPFAM" id="SSF53850">
    <property type="entry name" value="Periplasmic binding protein-like II"/>
    <property type="match status" value="1"/>
</dbReference>
<evidence type="ECO:0000256" key="5">
    <source>
        <dbReference type="PIRSR" id="PIRSR002756-1"/>
    </source>
</evidence>
<feature type="region of interest" description="Disordered" evidence="6">
    <location>
        <begin position="214"/>
        <end position="240"/>
    </location>
</feature>
<sequence length="382" mass="39863">MPGTSAPDPVRTHRRPALSVTSVLALSTLLLTGCGNDYPLGEEQRKAAEQNTSSLAGTITGGGSTAQNAAMNAWTTGFSTLHPKVQVQYASVGSGAGRAGLLAGGTEFAGSDAYLKDEEEAESRATCGPQGAINIPAYISPITVAFNLPGVQSLNLDAPTVARIFNGQITSWQDEAIAKLNPGVKIPDVPMTVVVRSDDSGTTENFTEYLHEAAPQQWKSDPSGSWPSGTRVEQAQGNSGVVTTVTRTEGAITYADDSLVDDSLGKAAIGSGDTFVEVSGEAAARAVEEAERVEGRGEHDISLALDRTTTAQGAYPLVMVSYFILCSSYTDAKQLELVKTFADYVVSDEGQQVAAESAKSAPMPKNLAGQARDAVASITLRD</sequence>
<dbReference type="RefSeq" id="WP_138173860.1">
    <property type="nucleotide sequence ID" value="NZ_CP034412.1"/>
</dbReference>
<evidence type="ECO:0000256" key="4">
    <source>
        <dbReference type="PIRNR" id="PIRNR002756"/>
    </source>
</evidence>
<evidence type="ECO:0000259" key="7">
    <source>
        <dbReference type="Pfam" id="PF12849"/>
    </source>
</evidence>
<dbReference type="Proteomes" id="UP000307000">
    <property type="component" value="Chromosome"/>
</dbReference>
<dbReference type="GO" id="GO:0042301">
    <property type="term" value="F:phosphate ion binding"/>
    <property type="evidence" value="ECO:0007669"/>
    <property type="project" value="InterPro"/>
</dbReference>
<protein>
    <recommendedName>
        <fullName evidence="4">Phosphate-binding protein</fullName>
    </recommendedName>
</protein>
<dbReference type="InterPro" id="IPR005673">
    <property type="entry name" value="ABC_phos-bd_PstS"/>
</dbReference>
<feature type="binding site" evidence="5">
    <location>
        <begin position="64"/>
        <end position="66"/>
    </location>
    <ligand>
        <name>phosphate</name>
        <dbReference type="ChEBI" id="CHEBI:43474"/>
    </ligand>
</feature>
<evidence type="ECO:0000313" key="9">
    <source>
        <dbReference type="Proteomes" id="UP000307000"/>
    </source>
</evidence>
<proteinExistence type="inferred from homology"/>
<evidence type="ECO:0000256" key="1">
    <source>
        <dbReference type="ARBA" id="ARBA00008725"/>
    </source>
</evidence>
<gene>
    <name evidence="8" type="ORF">GcLGCM259_1350</name>
</gene>
<dbReference type="InterPro" id="IPR024370">
    <property type="entry name" value="PBP_domain"/>
</dbReference>
<dbReference type="PIRSF" id="PIRSF002756">
    <property type="entry name" value="PstS"/>
    <property type="match status" value="1"/>
</dbReference>
<feature type="compositionally biased region" description="Polar residues" evidence="6">
    <location>
        <begin position="217"/>
        <end position="240"/>
    </location>
</feature>
<reference evidence="8 9" key="1">
    <citation type="submission" date="2018-12" db="EMBL/GenBank/DDBJ databases">
        <title>Complete Genome Sequence of Glutamicibacter creatinolyticus strain LGCM259,isolated from an abscess of a 12-year-old mare in Italy.</title>
        <authorList>
            <person name="Santos R.G."/>
            <person name="Silva A.L."/>
            <person name="Seyffert N."/>
            <person name="Castro T.L.P."/>
            <person name="Attili A.R."/>
            <person name="Rifici C."/>
            <person name="Mazzullo G."/>
            <person name="Brenig B."/>
            <person name="Venanzi F."/>
            <person name="Azevedo V."/>
        </authorList>
    </citation>
    <scope>NUCLEOTIDE SEQUENCE [LARGE SCALE GENOMIC DNA]</scope>
    <source>
        <strain evidence="8 9">LGCM 259</strain>
    </source>
</reference>
<dbReference type="CDD" id="cd13565">
    <property type="entry name" value="PBP2_PstS"/>
    <property type="match status" value="1"/>
</dbReference>
<dbReference type="PANTHER" id="PTHR42996:SF1">
    <property type="entry name" value="PHOSPHATE-BINDING PROTEIN PSTS"/>
    <property type="match status" value="1"/>
</dbReference>
<dbReference type="Gene3D" id="3.40.190.10">
    <property type="entry name" value="Periplasmic binding protein-like II"/>
    <property type="match status" value="2"/>
</dbReference>
<keyword evidence="9" id="KW-1185">Reference proteome</keyword>
<evidence type="ECO:0000256" key="3">
    <source>
        <dbReference type="ARBA" id="ARBA00022592"/>
    </source>
</evidence>
<dbReference type="InterPro" id="IPR050962">
    <property type="entry name" value="Phosphate-bind_PstS"/>
</dbReference>
<dbReference type="AlphaFoldDB" id="A0A5B7WVG3"/>
<dbReference type="PANTHER" id="PTHR42996">
    <property type="entry name" value="PHOSPHATE-BINDING PROTEIN PSTS"/>
    <property type="match status" value="1"/>
</dbReference>
<dbReference type="NCBIfam" id="TIGR00975">
    <property type="entry name" value="3a0107s03"/>
    <property type="match status" value="1"/>
</dbReference>
<evidence type="ECO:0000313" key="8">
    <source>
        <dbReference type="EMBL" id="QCY47083.1"/>
    </source>
</evidence>
<dbReference type="GO" id="GO:0035435">
    <property type="term" value="P:phosphate ion transmembrane transport"/>
    <property type="evidence" value="ECO:0007669"/>
    <property type="project" value="InterPro"/>
</dbReference>
<keyword evidence="2 4" id="KW-0813">Transport</keyword>
<feature type="binding site" evidence="5">
    <location>
        <begin position="200"/>
        <end position="202"/>
    </location>
    <ligand>
        <name>phosphate</name>
        <dbReference type="ChEBI" id="CHEBI:43474"/>
    </ligand>
</feature>
<comment type="similarity">
    <text evidence="1 4">Belongs to the PstS family.</text>
</comment>